<comment type="catalytic activity">
    <reaction evidence="4">
        <text>uridine(13) in tRNA = pseudouridine(13) in tRNA</text>
        <dbReference type="Rhea" id="RHEA:42540"/>
        <dbReference type="Rhea" id="RHEA-COMP:10105"/>
        <dbReference type="Rhea" id="RHEA-COMP:10106"/>
        <dbReference type="ChEBI" id="CHEBI:65314"/>
        <dbReference type="ChEBI" id="CHEBI:65315"/>
        <dbReference type="EC" id="5.4.99.27"/>
    </reaction>
</comment>
<proteinExistence type="inferred from homology"/>
<dbReference type="InterPro" id="IPR020119">
    <property type="entry name" value="PsdUridine_synth_TruD_CS"/>
</dbReference>
<dbReference type="GO" id="GO:0160150">
    <property type="term" value="F:tRNA pseudouridine(13) synthase activity"/>
    <property type="evidence" value="ECO:0007669"/>
    <property type="project" value="UniProtKB-EC"/>
</dbReference>
<dbReference type="Pfam" id="PF01142">
    <property type="entry name" value="TruD"/>
    <property type="match status" value="2"/>
</dbReference>
<dbReference type="Proteomes" id="UP000244441">
    <property type="component" value="Chromosome"/>
</dbReference>
<evidence type="ECO:0000259" key="5">
    <source>
        <dbReference type="PROSITE" id="PS50984"/>
    </source>
</evidence>
<dbReference type="PANTHER" id="PTHR47811">
    <property type="entry name" value="TRNA PSEUDOURIDINE SYNTHASE D"/>
    <property type="match status" value="1"/>
</dbReference>
<dbReference type="Gene3D" id="3.30.2340.10">
    <property type="entry name" value="TruD, insertion domain"/>
    <property type="match status" value="1"/>
</dbReference>
<dbReference type="RefSeq" id="WP_108603637.1">
    <property type="nucleotide sequence ID" value="NZ_CP026604.1"/>
</dbReference>
<name>A0A2S0VTQ2_9ALTE</name>
<dbReference type="InterPro" id="IPR020103">
    <property type="entry name" value="PsdUridine_synth_cat_dom_sf"/>
</dbReference>
<evidence type="ECO:0000256" key="3">
    <source>
        <dbReference type="ARBA" id="ARBA00023235"/>
    </source>
</evidence>
<dbReference type="InterPro" id="IPR043165">
    <property type="entry name" value="TruD_insert_sf"/>
</dbReference>
<dbReference type="AlphaFoldDB" id="A0A2S0VTQ2"/>
<dbReference type="GO" id="GO:0031119">
    <property type="term" value="P:tRNA pseudouridine synthesis"/>
    <property type="evidence" value="ECO:0007669"/>
    <property type="project" value="UniProtKB-UniRule"/>
</dbReference>
<dbReference type="SUPFAM" id="SSF55120">
    <property type="entry name" value="Pseudouridine synthase"/>
    <property type="match status" value="1"/>
</dbReference>
<feature type="domain" description="TRUD" evidence="5">
    <location>
        <begin position="157"/>
        <end position="305"/>
    </location>
</feature>
<dbReference type="EMBL" id="CP026604">
    <property type="protein sequence ID" value="AWB67591.1"/>
    <property type="molecule type" value="Genomic_DNA"/>
</dbReference>
<keyword evidence="3 4" id="KW-0413">Isomerase</keyword>
<dbReference type="Gene3D" id="3.30.2350.20">
    <property type="entry name" value="TruD, catalytic domain"/>
    <property type="match status" value="1"/>
</dbReference>
<keyword evidence="2 4" id="KW-0819">tRNA processing</keyword>
<dbReference type="HAMAP" id="MF_01082">
    <property type="entry name" value="TruD"/>
    <property type="match status" value="1"/>
</dbReference>
<dbReference type="InterPro" id="IPR042214">
    <property type="entry name" value="TruD_catalytic"/>
</dbReference>
<feature type="active site" description="Nucleophile" evidence="4">
    <location>
        <position position="79"/>
    </location>
</feature>
<organism evidence="6 7">
    <name type="scientific">Saccharobesus litoralis</name>
    <dbReference type="NCBI Taxonomy" id="2172099"/>
    <lineage>
        <taxon>Bacteria</taxon>
        <taxon>Pseudomonadati</taxon>
        <taxon>Pseudomonadota</taxon>
        <taxon>Gammaproteobacteria</taxon>
        <taxon>Alteromonadales</taxon>
        <taxon>Alteromonadaceae</taxon>
        <taxon>Saccharobesus</taxon>
    </lineage>
</organism>
<dbReference type="OrthoDB" id="1550679at2"/>
<evidence type="ECO:0000256" key="4">
    <source>
        <dbReference type="HAMAP-Rule" id="MF_01082"/>
    </source>
</evidence>
<keyword evidence="7" id="KW-1185">Reference proteome</keyword>
<evidence type="ECO:0000256" key="2">
    <source>
        <dbReference type="ARBA" id="ARBA00022694"/>
    </source>
</evidence>
<dbReference type="PANTHER" id="PTHR47811:SF1">
    <property type="entry name" value="TRNA PSEUDOURIDINE SYNTHASE D"/>
    <property type="match status" value="1"/>
</dbReference>
<dbReference type="InterPro" id="IPR050170">
    <property type="entry name" value="TruD_pseudoU_synthase"/>
</dbReference>
<evidence type="ECO:0000256" key="1">
    <source>
        <dbReference type="ARBA" id="ARBA00007953"/>
    </source>
</evidence>
<evidence type="ECO:0000313" key="7">
    <source>
        <dbReference type="Proteomes" id="UP000244441"/>
    </source>
</evidence>
<dbReference type="GO" id="GO:0003723">
    <property type="term" value="F:RNA binding"/>
    <property type="evidence" value="ECO:0007669"/>
    <property type="project" value="InterPro"/>
</dbReference>
<dbReference type="PROSITE" id="PS50984">
    <property type="entry name" value="TRUD"/>
    <property type="match status" value="1"/>
</dbReference>
<dbReference type="InterPro" id="IPR011760">
    <property type="entry name" value="PsdUridine_synth_TruD_insert"/>
</dbReference>
<dbReference type="PROSITE" id="PS01268">
    <property type="entry name" value="UPF0024"/>
    <property type="match status" value="1"/>
</dbReference>
<dbReference type="InterPro" id="IPR001656">
    <property type="entry name" value="PsdUridine_synth_TruD"/>
</dbReference>
<reference evidence="6 7" key="1">
    <citation type="submission" date="2018-01" db="EMBL/GenBank/DDBJ databases">
        <title>Genome sequence of a Cantenovulum-like bacteria.</title>
        <authorList>
            <person name="Tan W.R."/>
            <person name="Lau N.-S."/>
            <person name="Go F."/>
            <person name="Amirul A.-A.A."/>
        </authorList>
    </citation>
    <scope>NUCLEOTIDE SEQUENCE [LARGE SCALE GENOMIC DNA]</scope>
    <source>
        <strain evidence="6 7">CCB-QB4</strain>
    </source>
</reference>
<protein>
    <recommendedName>
        <fullName evidence="4">tRNA pseudouridine synthase D</fullName>
        <ecNumber evidence="4">5.4.99.27</ecNumber>
    </recommendedName>
    <alternativeName>
        <fullName evidence="4">tRNA pseudouridine(13) synthase</fullName>
    </alternativeName>
    <alternativeName>
        <fullName evidence="4">tRNA pseudouridylate synthase D</fullName>
    </alternativeName>
    <alternativeName>
        <fullName evidence="4">tRNA-uridine isomerase D</fullName>
    </alternativeName>
</protein>
<dbReference type="KEGG" id="cate:C2869_14580"/>
<comment type="similarity">
    <text evidence="1 4">Belongs to the pseudouridine synthase TruD family.</text>
</comment>
<dbReference type="GO" id="GO:0005829">
    <property type="term" value="C:cytosol"/>
    <property type="evidence" value="ECO:0007669"/>
    <property type="project" value="TreeGrafter"/>
</dbReference>
<accession>A0A2S0VTQ2</accession>
<sequence>MFEQQYPFLHGKPELNGTIRSRNSDFYVEEYLGFQPSGQGEHLWLLVEKENENTQYVANQLAKLLGVQPKLASYSGKKDKYAVTRQWFSFPFPIKKSLPPAIEGPNFKALIITRHDKKLKTGTHKANRFEINVQCEALDEESELHLQHRVNAITQQGVPNYFGEQRFGHRFGNIEKALAMFANQIKVKDRNKRGMYLSAARSFLFNHIIAQRINQDMFKPLCGDVFMLNGSHSVFCADNIDDDLITRHQAHDIQITGPMWGEGELKTQGIPLELEKQLLKDEVMSDLIKGLENARLKQERRSLNLFIPNLSFSRYDHGFTLKFELPTGCFATSVLREIVNYTDASKNADFTQQ</sequence>
<dbReference type="EC" id="5.4.99.27" evidence="4"/>
<comment type="function">
    <text evidence="4">Responsible for synthesis of pseudouridine from uracil-13 in transfer RNAs.</text>
</comment>
<evidence type="ECO:0000313" key="6">
    <source>
        <dbReference type="EMBL" id="AWB67591.1"/>
    </source>
</evidence>
<gene>
    <name evidence="4" type="primary">truD</name>
    <name evidence="6" type="ORF">C2869_14580</name>
</gene>